<reference evidence="4 5" key="1">
    <citation type="submission" date="2020-02" db="EMBL/GenBank/DDBJ databases">
        <title>A chromosome-scale genome assembly of the black bullhead catfish (Ameiurus melas).</title>
        <authorList>
            <person name="Wen M."/>
            <person name="Zham M."/>
            <person name="Cabau C."/>
            <person name="Klopp C."/>
            <person name="Donnadieu C."/>
            <person name="Roques C."/>
            <person name="Bouchez O."/>
            <person name="Lampietro C."/>
            <person name="Jouanno E."/>
            <person name="Herpin A."/>
            <person name="Louis A."/>
            <person name="Berthelot C."/>
            <person name="Parey E."/>
            <person name="Roest-Crollius H."/>
            <person name="Braasch I."/>
            <person name="Postlethwait J."/>
            <person name="Robinson-Rechavi M."/>
            <person name="Echchiki A."/>
            <person name="Begum T."/>
            <person name="Montfort J."/>
            <person name="Schartl M."/>
            <person name="Bobe J."/>
            <person name="Guiguen Y."/>
        </authorList>
    </citation>
    <scope>NUCLEOTIDE SEQUENCE [LARGE SCALE GENOMIC DNA]</scope>
    <source>
        <strain evidence="4">M_S1</strain>
        <tissue evidence="4">Blood</tissue>
    </source>
</reference>
<comment type="caution">
    <text evidence="2">Lacks conserved residue(s) required for the propagation of feature annotation.</text>
</comment>
<proteinExistence type="predicted"/>
<dbReference type="Gene3D" id="2.120.10.30">
    <property type="entry name" value="TolB, C-terminal domain"/>
    <property type="match status" value="1"/>
</dbReference>
<comment type="caution">
    <text evidence="4">The sequence shown here is derived from an EMBL/GenBank/DDBJ whole genome shotgun (WGS) entry which is preliminary data.</text>
</comment>
<keyword evidence="1" id="KW-1015">Disulfide bond</keyword>
<sequence length="388" mass="41992">MTPFLLLMSPTSISRVSVQSRTSGIGLHDWPEHQRFDLPEAKVAAAFDLVLREQALYIWDGTTGAMGLFKLKEAGVTWRGTLFKLRKGSIAAMAVDYSTLNVFWSSTDQPGRLCFSNAELQGTGTRLECTYMDGGNRTVVWDGAINPISLTLSNDGTRLYWADTSLGLITSVRTDGSEHKMLTSEEPIVAFTLASNILVWLTKTDSIKCWFSEDHQTAKMWFKVKTDVLDIKAFHKPSQNGTNLCSSGNGGCSQLCLVFPGGRTCDCGQGFLPTDETSCSIDPRCPSGTKPCLRGEECVPLEKFCNDDPDCADDSDEICVQDQAKSAEGVAPKVRPSSKAPLPPRASAGPALVKKISTSIGLSPKSSHPSVPEVVDSPTSLRPDPSDD</sequence>
<dbReference type="PANTHER" id="PTHR46513:SF13">
    <property type="entry name" value="EGF-LIKE DOMAIN-CONTAINING PROTEIN"/>
    <property type="match status" value="1"/>
</dbReference>
<dbReference type="PROSITE" id="PS50068">
    <property type="entry name" value="LDLRA_2"/>
    <property type="match status" value="1"/>
</dbReference>
<accession>A0A7J5ZVY1</accession>
<dbReference type="SUPFAM" id="SSF63825">
    <property type="entry name" value="YWTD domain"/>
    <property type="match status" value="1"/>
</dbReference>
<evidence type="ECO:0000313" key="5">
    <source>
        <dbReference type="Proteomes" id="UP000593565"/>
    </source>
</evidence>
<evidence type="ECO:0000256" key="2">
    <source>
        <dbReference type="PROSITE-ProRule" id="PRU00124"/>
    </source>
</evidence>
<feature type="region of interest" description="Disordered" evidence="3">
    <location>
        <begin position="323"/>
        <end position="388"/>
    </location>
</feature>
<dbReference type="GO" id="GO:0042813">
    <property type="term" value="F:Wnt receptor activity"/>
    <property type="evidence" value="ECO:0007669"/>
    <property type="project" value="TreeGrafter"/>
</dbReference>
<dbReference type="AlphaFoldDB" id="A0A7J5ZVY1"/>
<dbReference type="GO" id="GO:0017147">
    <property type="term" value="F:Wnt-protein binding"/>
    <property type="evidence" value="ECO:0007669"/>
    <property type="project" value="TreeGrafter"/>
</dbReference>
<dbReference type="EMBL" id="JAAGNN010000022">
    <property type="protein sequence ID" value="KAF4074785.1"/>
    <property type="molecule type" value="Genomic_DNA"/>
</dbReference>
<dbReference type="SUPFAM" id="SSF57424">
    <property type="entry name" value="LDL receptor-like module"/>
    <property type="match status" value="1"/>
</dbReference>
<evidence type="ECO:0000313" key="4">
    <source>
        <dbReference type="EMBL" id="KAF4074785.1"/>
    </source>
</evidence>
<dbReference type="InterPro" id="IPR050778">
    <property type="entry name" value="Cueball_EGF_LRP_Nidogen"/>
</dbReference>
<dbReference type="InterPro" id="IPR011042">
    <property type="entry name" value="6-blade_b-propeller_TolB-like"/>
</dbReference>
<feature type="compositionally biased region" description="Polar residues" evidence="3">
    <location>
        <begin position="356"/>
        <end position="369"/>
    </location>
</feature>
<dbReference type="PANTHER" id="PTHR46513">
    <property type="entry name" value="VITELLOGENIN RECEPTOR-LIKE PROTEIN-RELATED-RELATED"/>
    <property type="match status" value="1"/>
</dbReference>
<evidence type="ECO:0000256" key="3">
    <source>
        <dbReference type="SAM" id="MobiDB-lite"/>
    </source>
</evidence>
<name>A0A7J5ZVY1_AMEME</name>
<evidence type="ECO:0000256" key="1">
    <source>
        <dbReference type="ARBA" id="ARBA00023157"/>
    </source>
</evidence>
<dbReference type="GO" id="GO:0005886">
    <property type="term" value="C:plasma membrane"/>
    <property type="evidence" value="ECO:0007669"/>
    <property type="project" value="TreeGrafter"/>
</dbReference>
<organism evidence="4 5">
    <name type="scientific">Ameiurus melas</name>
    <name type="common">Black bullhead</name>
    <name type="synonym">Silurus melas</name>
    <dbReference type="NCBI Taxonomy" id="219545"/>
    <lineage>
        <taxon>Eukaryota</taxon>
        <taxon>Metazoa</taxon>
        <taxon>Chordata</taxon>
        <taxon>Craniata</taxon>
        <taxon>Vertebrata</taxon>
        <taxon>Euteleostomi</taxon>
        <taxon>Actinopterygii</taxon>
        <taxon>Neopterygii</taxon>
        <taxon>Teleostei</taxon>
        <taxon>Ostariophysi</taxon>
        <taxon>Siluriformes</taxon>
        <taxon>Ictaluridae</taxon>
        <taxon>Ameiurus</taxon>
    </lineage>
</organism>
<dbReference type="Gene3D" id="4.10.400.10">
    <property type="entry name" value="Low-density Lipoprotein Receptor"/>
    <property type="match status" value="1"/>
</dbReference>
<gene>
    <name evidence="4" type="ORF">AMELA_G00243160</name>
</gene>
<dbReference type="InterPro" id="IPR002172">
    <property type="entry name" value="LDrepeatLR_classA_rpt"/>
</dbReference>
<keyword evidence="5" id="KW-1185">Reference proteome</keyword>
<dbReference type="SMART" id="SM00192">
    <property type="entry name" value="LDLa"/>
    <property type="match status" value="1"/>
</dbReference>
<dbReference type="InterPro" id="IPR036055">
    <property type="entry name" value="LDL_receptor-like_sf"/>
</dbReference>
<protein>
    <submittedName>
        <fullName evidence="4">Uncharacterized protein</fullName>
    </submittedName>
</protein>
<dbReference type="Proteomes" id="UP000593565">
    <property type="component" value="Unassembled WGS sequence"/>
</dbReference>
<dbReference type="GO" id="GO:0060070">
    <property type="term" value="P:canonical Wnt signaling pathway"/>
    <property type="evidence" value="ECO:0007669"/>
    <property type="project" value="TreeGrafter"/>
</dbReference>